<dbReference type="PANTHER" id="PTHR30390:SF7">
    <property type="entry name" value="PHOSPHOHEPTOSE ISOMERASE"/>
    <property type="match status" value="1"/>
</dbReference>
<evidence type="ECO:0000259" key="1">
    <source>
        <dbReference type="PROSITE" id="PS51464"/>
    </source>
</evidence>
<dbReference type="GO" id="GO:0097367">
    <property type="term" value="F:carbohydrate derivative binding"/>
    <property type="evidence" value="ECO:0007669"/>
    <property type="project" value="InterPro"/>
</dbReference>
<dbReference type="CDD" id="cd05013">
    <property type="entry name" value="SIS_RpiR"/>
    <property type="match status" value="1"/>
</dbReference>
<dbReference type="Proteomes" id="UP000231179">
    <property type="component" value="Chromosome"/>
</dbReference>
<accession>A0A2K8KIZ2</accession>
<dbReference type="AlphaFoldDB" id="A0A2K8KIZ2"/>
<dbReference type="RefSeq" id="WP_100254743.1">
    <property type="nucleotide sequence ID" value="NZ_CP024870.1"/>
</dbReference>
<dbReference type="InterPro" id="IPR046348">
    <property type="entry name" value="SIS_dom_sf"/>
</dbReference>
<organism evidence="2 3">
    <name type="scientific">Spiroplasma clarkii</name>
    <dbReference type="NCBI Taxonomy" id="2139"/>
    <lineage>
        <taxon>Bacteria</taxon>
        <taxon>Bacillati</taxon>
        <taxon>Mycoplasmatota</taxon>
        <taxon>Mollicutes</taxon>
        <taxon>Entomoplasmatales</taxon>
        <taxon>Spiroplasmataceae</taxon>
        <taxon>Spiroplasma</taxon>
    </lineage>
</organism>
<dbReference type="NCBIfam" id="NF002805">
    <property type="entry name" value="PRK02947.1"/>
    <property type="match status" value="1"/>
</dbReference>
<sequence>MQTYQENVFKQLKEIEEVNIQGFDQASTLIQECIANQGIIYIFGCGHSGLLAQDQFFRAGGLGNVFPILHEPLMLHLSASKSSFYEKQTDYINNFINDYQFKENDLFILVSTSGKNAVPVEVAKHIKTKTPTKLITISAFAYQKLSSEVIANWGDVNLNNCCVIGDASLSVANTGFGPTSTINSAFILNVIISQGIVKCLENDTAVDVFESGNIEGSQVNNEKVLKKYKNVVKHL</sequence>
<feature type="domain" description="SIS" evidence="1">
    <location>
        <begin position="30"/>
        <end position="202"/>
    </location>
</feature>
<proteinExistence type="predicted"/>
<dbReference type="Pfam" id="PF13580">
    <property type="entry name" value="SIS_2"/>
    <property type="match status" value="1"/>
</dbReference>
<gene>
    <name evidence="2" type="ORF">SCLAR_v1c08960</name>
</gene>
<protein>
    <recommendedName>
        <fullName evidence="1">SIS domain-containing protein</fullName>
    </recommendedName>
</protein>
<dbReference type="InterPro" id="IPR001347">
    <property type="entry name" value="SIS_dom"/>
</dbReference>
<dbReference type="InterPro" id="IPR035472">
    <property type="entry name" value="RpiR-like_SIS"/>
</dbReference>
<dbReference type="PROSITE" id="PS51464">
    <property type="entry name" value="SIS"/>
    <property type="match status" value="1"/>
</dbReference>
<evidence type="ECO:0000313" key="2">
    <source>
        <dbReference type="EMBL" id="ATX71202.1"/>
    </source>
</evidence>
<evidence type="ECO:0000313" key="3">
    <source>
        <dbReference type="Proteomes" id="UP000231179"/>
    </source>
</evidence>
<dbReference type="Gene3D" id="3.40.50.10490">
    <property type="entry name" value="Glucose-6-phosphate isomerase like protein, domain 1"/>
    <property type="match status" value="1"/>
</dbReference>
<dbReference type="InterPro" id="IPR050099">
    <property type="entry name" value="SIS_GmhA/DiaA_subfam"/>
</dbReference>
<name>A0A2K8KIZ2_9MOLU</name>
<dbReference type="SUPFAM" id="SSF53697">
    <property type="entry name" value="SIS domain"/>
    <property type="match status" value="1"/>
</dbReference>
<reference evidence="2 3" key="1">
    <citation type="submission" date="2017-11" db="EMBL/GenBank/DDBJ databases">
        <title>Complete genome sequence of Spiroplasma clarkii CN-5 (DSM 19994).</title>
        <authorList>
            <person name="Tsai Y.-M."/>
            <person name="Chang A."/>
            <person name="Lo W.-S."/>
            <person name="Kuo C.-H."/>
        </authorList>
    </citation>
    <scope>NUCLEOTIDE SEQUENCE [LARGE SCALE GENOMIC DNA]</scope>
    <source>
        <strain evidence="2 3">CN-5</strain>
    </source>
</reference>
<dbReference type="PANTHER" id="PTHR30390">
    <property type="entry name" value="SEDOHEPTULOSE 7-PHOSPHATE ISOMERASE / DNAA INITIATOR-ASSOCIATING FACTOR FOR REPLICATION INITIATION"/>
    <property type="match status" value="1"/>
</dbReference>
<keyword evidence="3" id="KW-1185">Reference proteome</keyword>
<dbReference type="GO" id="GO:1901135">
    <property type="term" value="P:carbohydrate derivative metabolic process"/>
    <property type="evidence" value="ECO:0007669"/>
    <property type="project" value="InterPro"/>
</dbReference>
<dbReference type="EMBL" id="CP024870">
    <property type="protein sequence ID" value="ATX71202.1"/>
    <property type="molecule type" value="Genomic_DNA"/>
</dbReference>